<feature type="domain" description="TcaA 4th" evidence="4">
    <location>
        <begin position="255"/>
        <end position="320"/>
    </location>
</feature>
<keyword evidence="2" id="KW-0812">Transmembrane</keyword>
<dbReference type="PANTHER" id="PTHR40038">
    <property type="entry name" value="MEMBRANE-ASSOCIATED PROTEIN TCAA"/>
    <property type="match status" value="1"/>
</dbReference>
<dbReference type="Pfam" id="PF13248">
    <property type="entry name" value="Zn_ribbon_3"/>
    <property type="match status" value="1"/>
</dbReference>
<evidence type="ECO:0008006" key="7">
    <source>
        <dbReference type="Google" id="ProtNLM"/>
    </source>
</evidence>
<sequence length="458" mass="51023">MQQNMYCPECGEKIQAGDEFCPNCGKKIEKVESNTNDSSQDPVNETVELQRSKEIPTSNKPKRSVVLLLLVAVVGLIALYFGLKSYYEPQRQLNRIVSTMGNPDKNLAKYIETNDPSLQKKISNSNLKPTQKYFANNRQGLAVLKSTLAKGKTYQDSYSLVRSGNYWLLFPRYKVKVKPVYVTISTNYSGVKIFKNGKKVFTTTKNMQSKKIGPLFPGTYTFKATGQATGKRLSTVKREVLNATSSEIGLNLQMATFTLYGKANSVVYLNNKKVGKLNEEGLLTFKKYPLPATLKGYVVDNSNNKKKKSKTVNIKKILANGYQDIFFKFKTNSKSSASASSASASSDNESDDTADQSDQSSSVDTKNLTTQQVNDWIFVHLKKDYDFSVTEDDFIFDQQKNDAGILEITVYENSDSSEMQAHGADGDVSHRVGTYSIDSDGNLFDEDSNSVISTHYGE</sequence>
<dbReference type="InterPro" id="IPR054530">
    <property type="entry name" value="TcaA_4th"/>
</dbReference>
<dbReference type="AlphaFoldDB" id="A0A3S6QV94"/>
<evidence type="ECO:0000313" key="5">
    <source>
        <dbReference type="EMBL" id="AUJ32008.1"/>
    </source>
</evidence>
<evidence type="ECO:0000313" key="6">
    <source>
        <dbReference type="Proteomes" id="UP000324497"/>
    </source>
</evidence>
<dbReference type="Proteomes" id="UP000324497">
    <property type="component" value="Chromosome"/>
</dbReference>
<name>A0A3S6QV94_9LACO</name>
<feature type="region of interest" description="Disordered" evidence="1">
    <location>
        <begin position="337"/>
        <end position="366"/>
    </location>
</feature>
<feature type="compositionally biased region" description="Polar residues" evidence="1">
    <location>
        <begin position="33"/>
        <end position="47"/>
    </location>
</feature>
<evidence type="ECO:0000259" key="3">
    <source>
        <dbReference type="Pfam" id="PF13248"/>
    </source>
</evidence>
<reference evidence="5 6" key="1">
    <citation type="submission" date="2016-11" db="EMBL/GenBank/DDBJ databases">
        <title>Interaction between Lactobacillus species and yeast in water kefir.</title>
        <authorList>
            <person name="Behr J."/>
            <person name="Xu D."/>
            <person name="Vogel R.F."/>
        </authorList>
    </citation>
    <scope>NUCLEOTIDE SEQUENCE [LARGE SCALE GENOMIC DNA]</scope>
    <source>
        <strain evidence="5 6">TMW 1.1827</strain>
    </source>
</reference>
<keyword evidence="2" id="KW-1133">Transmembrane helix</keyword>
<feature type="domain" description="Putative zinc-ribbon" evidence="3">
    <location>
        <begin position="6"/>
        <end position="28"/>
    </location>
</feature>
<accession>A0A3S6QV94</accession>
<feature type="domain" description="TcaA 4th" evidence="4">
    <location>
        <begin position="180"/>
        <end position="241"/>
    </location>
</feature>
<dbReference type="KEGG" id="lng:BSQ50_05205"/>
<protein>
    <recommendedName>
        <fullName evidence="7">Zinc-ribbon domain-containing protein</fullName>
    </recommendedName>
</protein>
<feature type="compositionally biased region" description="Low complexity" evidence="1">
    <location>
        <begin position="337"/>
        <end position="346"/>
    </location>
</feature>
<dbReference type="RefSeq" id="WP_148126629.1">
    <property type="nucleotide sequence ID" value="NZ_CP018180.1"/>
</dbReference>
<evidence type="ECO:0000259" key="4">
    <source>
        <dbReference type="Pfam" id="PF22820"/>
    </source>
</evidence>
<feature type="compositionally biased region" description="Low complexity" evidence="1">
    <location>
        <begin position="356"/>
        <end position="365"/>
    </location>
</feature>
<keyword evidence="2" id="KW-0472">Membrane</keyword>
<feature type="region of interest" description="Disordered" evidence="1">
    <location>
        <begin position="32"/>
        <end position="55"/>
    </location>
</feature>
<feature type="transmembrane region" description="Helical" evidence="2">
    <location>
        <begin position="65"/>
        <end position="83"/>
    </location>
</feature>
<evidence type="ECO:0000256" key="2">
    <source>
        <dbReference type="SAM" id="Phobius"/>
    </source>
</evidence>
<dbReference type="Pfam" id="PF22820">
    <property type="entry name" value="TcaA_3rd_4th"/>
    <property type="match status" value="2"/>
</dbReference>
<dbReference type="InterPro" id="IPR059113">
    <property type="entry name" value="Znf_ribbon"/>
</dbReference>
<dbReference type="PANTHER" id="PTHR40038:SF1">
    <property type="entry name" value="MEMBRANE-ASSOCIATED PROTEIN TCAA"/>
    <property type="match status" value="1"/>
</dbReference>
<keyword evidence="6" id="KW-1185">Reference proteome</keyword>
<dbReference type="EMBL" id="CP018180">
    <property type="protein sequence ID" value="AUJ32008.1"/>
    <property type="molecule type" value="Genomic_DNA"/>
</dbReference>
<gene>
    <name evidence="5" type="ORF">BSQ50_05205</name>
</gene>
<organism evidence="5 6">
    <name type="scientific">Liquorilactobacillus nagelii</name>
    <dbReference type="NCBI Taxonomy" id="82688"/>
    <lineage>
        <taxon>Bacteria</taxon>
        <taxon>Bacillati</taxon>
        <taxon>Bacillota</taxon>
        <taxon>Bacilli</taxon>
        <taxon>Lactobacillales</taxon>
        <taxon>Lactobacillaceae</taxon>
        <taxon>Liquorilactobacillus</taxon>
    </lineage>
</organism>
<proteinExistence type="predicted"/>
<evidence type="ECO:0000256" key="1">
    <source>
        <dbReference type="SAM" id="MobiDB-lite"/>
    </source>
</evidence>